<dbReference type="Proteomes" id="UP001175000">
    <property type="component" value="Unassembled WGS sequence"/>
</dbReference>
<keyword evidence="7" id="KW-0449">Lipoprotein</keyword>
<keyword evidence="4 8" id="KW-0732">Signal</keyword>
<dbReference type="InterPro" id="IPR046530">
    <property type="entry name" value="BIM1-like_dom"/>
</dbReference>
<evidence type="ECO:0000256" key="7">
    <source>
        <dbReference type="ARBA" id="ARBA00023288"/>
    </source>
</evidence>
<sequence>MQRRITKTLLLLALAAPYSTHFVLEIPPSIGFQDTKEATAPCGGFEITSRNAVTDWPIAGAPLKVISTHPRSEFTIQAALLPGTPGVNASPEFIKLVPRVRQSGLGALCLTAVPGIAAWEGKDVVLQVIQVATDGQLFQCAAVKFVAGPAVPVPSLCANSSSVTATFDAGGESASGKASPSDAASSGGPATSQGAIGRAYLSLRWTLALYSVAVPVVFFWI</sequence>
<dbReference type="GO" id="GO:0005886">
    <property type="term" value="C:plasma membrane"/>
    <property type="evidence" value="ECO:0007669"/>
    <property type="project" value="UniProtKB-SubCell"/>
</dbReference>
<evidence type="ECO:0000256" key="4">
    <source>
        <dbReference type="ARBA" id="ARBA00022729"/>
    </source>
</evidence>
<feature type="domain" description="Copper acquisition factor BIM1-like" evidence="9">
    <location>
        <begin position="20"/>
        <end position="161"/>
    </location>
</feature>
<gene>
    <name evidence="10" type="ORF">B0T14DRAFT_494251</name>
</gene>
<keyword evidence="5" id="KW-0472">Membrane</keyword>
<feature type="chain" id="PRO_5041307053" description="Copper acquisition factor BIM1-like domain-containing protein" evidence="8">
    <location>
        <begin position="22"/>
        <end position="221"/>
    </location>
</feature>
<dbReference type="PANTHER" id="PTHR34992:SF1">
    <property type="entry name" value="COPPER ACQUISITION FACTOR BIM1-LIKE DOMAIN-CONTAINING PROTEIN"/>
    <property type="match status" value="1"/>
</dbReference>
<proteinExistence type="predicted"/>
<keyword evidence="3" id="KW-0336">GPI-anchor</keyword>
<evidence type="ECO:0000256" key="2">
    <source>
        <dbReference type="ARBA" id="ARBA00022475"/>
    </source>
</evidence>
<reference evidence="10" key="1">
    <citation type="submission" date="2023-06" db="EMBL/GenBank/DDBJ databases">
        <title>Genome-scale phylogeny and comparative genomics of the fungal order Sordariales.</title>
        <authorList>
            <consortium name="Lawrence Berkeley National Laboratory"/>
            <person name="Hensen N."/>
            <person name="Bonometti L."/>
            <person name="Westerberg I."/>
            <person name="Brannstrom I.O."/>
            <person name="Guillou S."/>
            <person name="Cros-Aarteil S."/>
            <person name="Calhoun S."/>
            <person name="Haridas S."/>
            <person name="Kuo A."/>
            <person name="Mondo S."/>
            <person name="Pangilinan J."/>
            <person name="Riley R."/>
            <person name="Labutti K."/>
            <person name="Andreopoulos B."/>
            <person name="Lipzen A."/>
            <person name="Chen C."/>
            <person name="Yanf M."/>
            <person name="Daum C."/>
            <person name="Ng V."/>
            <person name="Clum A."/>
            <person name="Steindorff A."/>
            <person name="Ohm R."/>
            <person name="Martin F."/>
            <person name="Silar P."/>
            <person name="Natvig D."/>
            <person name="Lalanne C."/>
            <person name="Gautier V."/>
            <person name="Ament-Velasquez S.L."/>
            <person name="Kruys A."/>
            <person name="Hutchinson M.I."/>
            <person name="Powell A.J."/>
            <person name="Barry K."/>
            <person name="Miller A.N."/>
            <person name="Grigoriev I.V."/>
            <person name="Debuchy R."/>
            <person name="Gladieux P."/>
            <person name="Thoren M.H."/>
            <person name="Johannesson H."/>
        </authorList>
    </citation>
    <scope>NUCLEOTIDE SEQUENCE</scope>
    <source>
        <strain evidence="10">CBS 606.72</strain>
    </source>
</reference>
<dbReference type="CDD" id="cd21176">
    <property type="entry name" value="LPMO_auxiliary-like"/>
    <property type="match status" value="1"/>
</dbReference>
<keyword evidence="11" id="KW-1185">Reference proteome</keyword>
<feature type="signal peptide" evidence="8">
    <location>
        <begin position="1"/>
        <end position="21"/>
    </location>
</feature>
<evidence type="ECO:0000256" key="6">
    <source>
        <dbReference type="ARBA" id="ARBA00023180"/>
    </source>
</evidence>
<comment type="subcellular location">
    <subcellularLocation>
        <location evidence="1">Cell membrane</location>
        <topology evidence="1">Lipid-anchor</topology>
        <topology evidence="1">GPI-anchor</topology>
    </subcellularLocation>
</comment>
<dbReference type="Pfam" id="PF20238">
    <property type="entry name" value="BIM1-like_dom"/>
    <property type="match status" value="1"/>
</dbReference>
<protein>
    <recommendedName>
        <fullName evidence="9">Copper acquisition factor BIM1-like domain-containing protein</fullName>
    </recommendedName>
</protein>
<dbReference type="EMBL" id="JAULSU010000003">
    <property type="protein sequence ID" value="KAK0622625.1"/>
    <property type="molecule type" value="Genomic_DNA"/>
</dbReference>
<keyword evidence="6" id="KW-0325">Glycoprotein</keyword>
<evidence type="ECO:0000259" key="9">
    <source>
        <dbReference type="Pfam" id="PF20238"/>
    </source>
</evidence>
<dbReference type="InterPro" id="IPR046936">
    <property type="entry name" value="BIM1-like"/>
</dbReference>
<evidence type="ECO:0000256" key="8">
    <source>
        <dbReference type="SAM" id="SignalP"/>
    </source>
</evidence>
<dbReference type="GO" id="GO:0098552">
    <property type="term" value="C:side of membrane"/>
    <property type="evidence" value="ECO:0007669"/>
    <property type="project" value="UniProtKB-KW"/>
</dbReference>
<organism evidence="10 11">
    <name type="scientific">Immersiella caudata</name>
    <dbReference type="NCBI Taxonomy" id="314043"/>
    <lineage>
        <taxon>Eukaryota</taxon>
        <taxon>Fungi</taxon>
        <taxon>Dikarya</taxon>
        <taxon>Ascomycota</taxon>
        <taxon>Pezizomycotina</taxon>
        <taxon>Sordariomycetes</taxon>
        <taxon>Sordariomycetidae</taxon>
        <taxon>Sordariales</taxon>
        <taxon>Lasiosphaeriaceae</taxon>
        <taxon>Immersiella</taxon>
    </lineage>
</organism>
<keyword evidence="2" id="KW-1003">Cell membrane</keyword>
<evidence type="ECO:0000256" key="1">
    <source>
        <dbReference type="ARBA" id="ARBA00004609"/>
    </source>
</evidence>
<evidence type="ECO:0000256" key="5">
    <source>
        <dbReference type="ARBA" id="ARBA00023136"/>
    </source>
</evidence>
<evidence type="ECO:0000313" key="10">
    <source>
        <dbReference type="EMBL" id="KAK0622625.1"/>
    </source>
</evidence>
<accession>A0AA40C2I6</accession>
<comment type="caution">
    <text evidence="10">The sequence shown here is derived from an EMBL/GenBank/DDBJ whole genome shotgun (WGS) entry which is preliminary data.</text>
</comment>
<evidence type="ECO:0000313" key="11">
    <source>
        <dbReference type="Proteomes" id="UP001175000"/>
    </source>
</evidence>
<evidence type="ECO:0000256" key="3">
    <source>
        <dbReference type="ARBA" id="ARBA00022622"/>
    </source>
</evidence>
<dbReference type="PANTHER" id="PTHR34992">
    <property type="entry name" value="HYPHAL ANASTAMOSIS-7 PROTEIN"/>
    <property type="match status" value="1"/>
</dbReference>
<name>A0AA40C2I6_9PEZI</name>
<dbReference type="AlphaFoldDB" id="A0AA40C2I6"/>